<feature type="non-terminal residue" evidence="1">
    <location>
        <position position="1"/>
    </location>
</feature>
<gene>
    <name evidence="1" type="ORF">RPERSI_LOCUS18087</name>
</gene>
<dbReference type="Proteomes" id="UP000789920">
    <property type="component" value="Unassembled WGS sequence"/>
</dbReference>
<name>A0ACA9RAM8_9GLOM</name>
<accession>A0ACA9RAM8</accession>
<proteinExistence type="predicted"/>
<sequence>KEKSDKSGNLLLDKSGNMSITLEDTSTQQTTLISTVDGGYAILNANFTNDGSSLLAKRGGLYASFISYNLSLPLNQAQLYQVTLNNITYNGLYCDYAILAGTVINVKLIKDIPNVTDLFKQSWKMKTMPFGGYILENTVNNIHYIYPYNDETDTQIPSPIQFDTNSLDVTAIMRNNNTFLLASPYTNNGYWSLLTTQLPKVLNRANDYGNIQISDINPSNGAYIDSSTNGLKITFYKPVLLSTGNITIYRASDGNKRQITMAMMTDQCSISPDGLTVSIKVIGSTFNEYGEKYYIQMDANFVKDKNLSEPLSGINKGIEAAIGIAQFTTSATTRFEALSQDDKTKYFDTLLNEISEKVPVRRDRLTTDGNFQYVYSGYDSNIKNIQFSIRINLTDKVQRENTVPGIVKDLDNMIRYKSITTFSNGLTNDLDSTYGFKTKGGLLGDYEKAIIPLFLAAAANSVVYLMSQTGNKKEAEQLGKKGNKAEGMVKNLKEKADKSHIKVVANVFSGGLFVFSHSAFSTTFSFSDVNSKPEFSLP</sequence>
<evidence type="ECO:0000313" key="2">
    <source>
        <dbReference type="Proteomes" id="UP000789920"/>
    </source>
</evidence>
<comment type="caution">
    <text evidence="1">The sequence shown here is derived from an EMBL/GenBank/DDBJ whole genome shotgun (WGS) entry which is preliminary data.</text>
</comment>
<keyword evidence="2" id="KW-1185">Reference proteome</keyword>
<feature type="non-terminal residue" evidence="1">
    <location>
        <position position="538"/>
    </location>
</feature>
<reference evidence="1" key="1">
    <citation type="submission" date="2021-06" db="EMBL/GenBank/DDBJ databases">
        <authorList>
            <person name="Kallberg Y."/>
            <person name="Tangrot J."/>
            <person name="Rosling A."/>
        </authorList>
    </citation>
    <scope>NUCLEOTIDE SEQUENCE</scope>
    <source>
        <strain evidence="1">MA461A</strain>
    </source>
</reference>
<dbReference type="EMBL" id="CAJVQC010047310">
    <property type="protein sequence ID" value="CAG8784551.1"/>
    <property type="molecule type" value="Genomic_DNA"/>
</dbReference>
<organism evidence="1 2">
    <name type="scientific">Racocetra persica</name>
    <dbReference type="NCBI Taxonomy" id="160502"/>
    <lineage>
        <taxon>Eukaryota</taxon>
        <taxon>Fungi</taxon>
        <taxon>Fungi incertae sedis</taxon>
        <taxon>Mucoromycota</taxon>
        <taxon>Glomeromycotina</taxon>
        <taxon>Glomeromycetes</taxon>
        <taxon>Diversisporales</taxon>
        <taxon>Gigasporaceae</taxon>
        <taxon>Racocetra</taxon>
    </lineage>
</organism>
<evidence type="ECO:0000313" key="1">
    <source>
        <dbReference type="EMBL" id="CAG8784551.1"/>
    </source>
</evidence>
<protein>
    <submittedName>
        <fullName evidence="1">26167_t:CDS:1</fullName>
    </submittedName>
</protein>